<name>A0A4Y8D139_9HELO</name>
<dbReference type="EMBL" id="PHWZ01000174">
    <property type="protein sequence ID" value="TEY61127.1"/>
    <property type="molecule type" value="Genomic_DNA"/>
</dbReference>
<evidence type="ECO:0000256" key="4">
    <source>
        <dbReference type="ARBA" id="ARBA00038402"/>
    </source>
</evidence>
<dbReference type="OrthoDB" id="128536at2759"/>
<organism evidence="5 6">
    <name type="scientific">Botryotinia calthae</name>
    <dbReference type="NCBI Taxonomy" id="38488"/>
    <lineage>
        <taxon>Eukaryota</taxon>
        <taxon>Fungi</taxon>
        <taxon>Dikarya</taxon>
        <taxon>Ascomycota</taxon>
        <taxon>Pezizomycotina</taxon>
        <taxon>Leotiomycetes</taxon>
        <taxon>Helotiales</taxon>
        <taxon>Sclerotiniaceae</taxon>
        <taxon>Botryotinia</taxon>
    </lineage>
</organism>
<keyword evidence="1" id="KW-0819">tRNA processing</keyword>
<dbReference type="Gene3D" id="6.20.50.20">
    <property type="match status" value="1"/>
</dbReference>
<evidence type="ECO:0000313" key="6">
    <source>
        <dbReference type="Proteomes" id="UP000297299"/>
    </source>
</evidence>
<reference evidence="5 6" key="1">
    <citation type="submission" date="2017-11" db="EMBL/GenBank/DDBJ databases">
        <title>Comparative genomics of Botrytis spp.</title>
        <authorList>
            <person name="Valero-Jimenez C.A."/>
            <person name="Tapia P."/>
            <person name="Veloso J."/>
            <person name="Silva-Moreno E."/>
            <person name="Staats M."/>
            <person name="Valdes J.H."/>
            <person name="Van Kan J.A.L."/>
        </authorList>
    </citation>
    <scope>NUCLEOTIDE SEQUENCE [LARGE SCALE GENOMIC DNA]</scope>
    <source>
        <strain evidence="5 6">MUCL2830</strain>
    </source>
</reference>
<comment type="caution">
    <text evidence="5">The sequence shown here is derived from an EMBL/GenBank/DDBJ whole genome shotgun (WGS) entry which is preliminary data.</text>
</comment>
<dbReference type="STRING" id="38488.A0A4Y8D139"/>
<dbReference type="PANTHER" id="PTHR14742:SF0">
    <property type="entry name" value="RIBONUCLEASE P PROTEIN SUBUNIT P21"/>
    <property type="match status" value="1"/>
</dbReference>
<keyword evidence="6" id="KW-1185">Reference proteome</keyword>
<evidence type="ECO:0000256" key="3">
    <source>
        <dbReference type="ARBA" id="ARBA00022833"/>
    </source>
</evidence>
<evidence type="ECO:0000313" key="5">
    <source>
        <dbReference type="EMBL" id="TEY61127.1"/>
    </source>
</evidence>
<accession>A0A4Y8D139</accession>
<sequence length="247" mass="27348">MAKSQATKGASKVPNKVLYSRISYLYQAATYLAVQDKESQEQSAKGTALDSSIEDVMKDESKDVANVTEGPHQALSRRLITDLRSVSLKGLMRMSPDMKHSICKNCQTLLLEGTTCTAKIENQSKGGKKPWADVLRGNQGDQEDPSKKLKLVQLEHERTDFAAIESSSANRSLAFESFIVCTILDAMLNDNCIIIKLLRLGALQACLTPQSHENHSFRCGVYSSYDEGFAYDFKTGVYIGIRQARLL</sequence>
<dbReference type="AlphaFoldDB" id="A0A4Y8D139"/>
<dbReference type="Pfam" id="PF04032">
    <property type="entry name" value="Rpr2"/>
    <property type="match status" value="1"/>
</dbReference>
<keyword evidence="3" id="KW-0862">Zinc</keyword>
<dbReference type="GO" id="GO:0008033">
    <property type="term" value="P:tRNA processing"/>
    <property type="evidence" value="ECO:0007669"/>
    <property type="project" value="UniProtKB-KW"/>
</dbReference>
<protein>
    <submittedName>
        <fullName evidence="5">Uncharacterized protein</fullName>
    </submittedName>
</protein>
<dbReference type="GO" id="GO:0005655">
    <property type="term" value="C:nucleolar ribonuclease P complex"/>
    <property type="evidence" value="ECO:0007669"/>
    <property type="project" value="TreeGrafter"/>
</dbReference>
<dbReference type="Proteomes" id="UP000297299">
    <property type="component" value="Unassembled WGS sequence"/>
</dbReference>
<gene>
    <name evidence="5" type="ORF">BOTCAL_0174g00090</name>
</gene>
<dbReference type="GO" id="GO:0046872">
    <property type="term" value="F:metal ion binding"/>
    <property type="evidence" value="ECO:0007669"/>
    <property type="project" value="UniProtKB-KW"/>
</dbReference>
<comment type="similarity">
    <text evidence="4">Belongs to the eukaryotic/archaeal RNase P protein component 4 family.</text>
</comment>
<keyword evidence="2" id="KW-0479">Metal-binding</keyword>
<evidence type="ECO:0000256" key="2">
    <source>
        <dbReference type="ARBA" id="ARBA00022723"/>
    </source>
</evidence>
<proteinExistence type="inferred from homology"/>
<dbReference type="PANTHER" id="PTHR14742">
    <property type="entry name" value="RIBONUCLEASE P SUBUNIT P21"/>
    <property type="match status" value="1"/>
</dbReference>
<evidence type="ECO:0000256" key="1">
    <source>
        <dbReference type="ARBA" id="ARBA00022694"/>
    </source>
</evidence>
<dbReference type="InterPro" id="IPR007175">
    <property type="entry name" value="Rpr2/Snm1/Rpp21"/>
</dbReference>